<evidence type="ECO:0000313" key="1">
    <source>
        <dbReference type="EMBL" id="PVZ64491.1"/>
    </source>
</evidence>
<dbReference type="RefSeq" id="WP_116688795.1">
    <property type="nucleotide sequence ID" value="NZ_CAWNYD010000012.1"/>
</dbReference>
<reference evidence="1 2" key="1">
    <citation type="submission" date="2018-04" db="EMBL/GenBank/DDBJ databases">
        <title>Thalassorhabdus spongiae gen. nov., sp. nov., isolated from a marine sponge in South-West Iceland.</title>
        <authorList>
            <person name="Knobloch S."/>
            <person name="Daussin A."/>
            <person name="Johannsson R."/>
            <person name="Marteinsson V.T."/>
        </authorList>
    </citation>
    <scope>NUCLEOTIDE SEQUENCE [LARGE SCALE GENOMIC DNA]</scope>
    <source>
        <strain evidence="1 2">Hp12</strain>
    </source>
</reference>
<dbReference type="AlphaFoldDB" id="A0A2V1GVR3"/>
<organism evidence="1 2">
    <name type="scientific">Pelagibaculum spongiae</name>
    <dbReference type="NCBI Taxonomy" id="2080658"/>
    <lineage>
        <taxon>Bacteria</taxon>
        <taxon>Pseudomonadati</taxon>
        <taxon>Pseudomonadota</taxon>
        <taxon>Gammaproteobacteria</taxon>
        <taxon>Oceanospirillales</taxon>
        <taxon>Pelagibaculum</taxon>
    </lineage>
</organism>
<dbReference type="EMBL" id="QDDL01000012">
    <property type="protein sequence ID" value="PVZ64491.1"/>
    <property type="molecule type" value="Genomic_DNA"/>
</dbReference>
<protein>
    <submittedName>
        <fullName evidence="1">Uncharacterized protein</fullName>
    </submittedName>
</protein>
<dbReference type="OrthoDB" id="7065965at2"/>
<accession>A0A2V1GVR3</accession>
<proteinExistence type="predicted"/>
<dbReference type="Proteomes" id="UP000244906">
    <property type="component" value="Unassembled WGS sequence"/>
</dbReference>
<evidence type="ECO:0000313" key="2">
    <source>
        <dbReference type="Proteomes" id="UP000244906"/>
    </source>
</evidence>
<gene>
    <name evidence="1" type="ORF">DC094_19450</name>
</gene>
<comment type="caution">
    <text evidence="1">The sequence shown here is derived from an EMBL/GenBank/DDBJ whole genome shotgun (WGS) entry which is preliminary data.</text>
</comment>
<name>A0A2V1GVR3_9GAMM</name>
<keyword evidence="2" id="KW-1185">Reference proteome</keyword>
<sequence>MTQASSTPTHPASINYGKHWAALRGVTITGLISMRAPRDVDFEEYRLRALACLELLGEVKAGEIIELPDGRYFIQRNNHANRSKTPAEQKKFKLYQPLPCS</sequence>